<keyword evidence="3" id="KW-1185">Reference proteome</keyword>
<accession>A0A1M6KEZ7</accession>
<evidence type="ECO:0000313" key="3">
    <source>
        <dbReference type="Proteomes" id="UP000184465"/>
    </source>
</evidence>
<proteinExistence type="predicted"/>
<dbReference type="Gene3D" id="2.60.120.380">
    <property type="match status" value="1"/>
</dbReference>
<reference evidence="2 3" key="1">
    <citation type="submission" date="2016-11" db="EMBL/GenBank/DDBJ databases">
        <authorList>
            <person name="Jaros S."/>
            <person name="Januszkiewicz K."/>
            <person name="Wedrychowicz H."/>
        </authorList>
    </citation>
    <scope>NUCLEOTIDE SEQUENCE [LARGE SCALE GENOMIC DNA]</scope>
    <source>
        <strain evidence="2 3">DSM 15212</strain>
    </source>
</reference>
<gene>
    <name evidence="2" type="ORF">SAMN02745912_00368</name>
</gene>
<name>A0A1M6KEZ7_PARC5</name>
<dbReference type="AlphaFoldDB" id="A0A1M6KEZ7"/>
<feature type="signal peptide" evidence="1">
    <location>
        <begin position="1"/>
        <end position="23"/>
    </location>
</feature>
<dbReference type="Proteomes" id="UP000184465">
    <property type="component" value="Unassembled WGS sequence"/>
</dbReference>
<dbReference type="SUPFAM" id="SSF89260">
    <property type="entry name" value="Collagen-binding domain"/>
    <property type="match status" value="1"/>
</dbReference>
<evidence type="ECO:0000256" key="1">
    <source>
        <dbReference type="SAM" id="SignalP"/>
    </source>
</evidence>
<evidence type="ECO:0000313" key="2">
    <source>
        <dbReference type="EMBL" id="SHJ57565.1"/>
    </source>
</evidence>
<feature type="chain" id="PRO_5009918961" evidence="1">
    <location>
        <begin position="24"/>
        <end position="142"/>
    </location>
</feature>
<keyword evidence="1" id="KW-0732">Signal</keyword>
<organism evidence="2 3">
    <name type="scientific">Paramaledivibacter caminithermalis (strain DSM 15212 / CIP 107654 / DViRD3)</name>
    <name type="common">Clostridium caminithermale</name>
    <dbReference type="NCBI Taxonomy" id="1121301"/>
    <lineage>
        <taxon>Bacteria</taxon>
        <taxon>Bacillati</taxon>
        <taxon>Bacillota</taxon>
        <taxon>Clostridia</taxon>
        <taxon>Peptostreptococcales</taxon>
        <taxon>Caminicellaceae</taxon>
        <taxon>Paramaledivibacter</taxon>
    </lineage>
</organism>
<dbReference type="OrthoDB" id="291295at2"/>
<dbReference type="RefSeq" id="WP_073146683.1">
    <property type="nucleotide sequence ID" value="NZ_FRAG01000003.1"/>
</dbReference>
<sequence length="142" mass="15885">MKKFLVCFCVICMIFSMGTVAFAFSGEIIVESESNDSISEANNVQIMSSKSYHVVGVVSKDDKEDWFKVNPIKTGEGFFNLDEGAGIDCSIYLYDENGRLIASGRRDIDHIYISSNSVYYVKVKYDSGASKNEPYKLQITVI</sequence>
<dbReference type="EMBL" id="FRAG01000003">
    <property type="protein sequence ID" value="SHJ57565.1"/>
    <property type="molecule type" value="Genomic_DNA"/>
</dbReference>
<protein>
    <submittedName>
        <fullName evidence="2">Uncharacterized protein</fullName>
    </submittedName>
</protein>